<dbReference type="PANTHER" id="PTHR10229:SF8">
    <property type="entry name" value="GTPASE HFLX"/>
    <property type="match status" value="1"/>
</dbReference>
<gene>
    <name evidence="3" type="ORF">VaNZ11_011235</name>
</gene>
<feature type="region of interest" description="Disordered" evidence="1">
    <location>
        <begin position="646"/>
        <end position="676"/>
    </location>
</feature>
<accession>A0ABQ5SC51</accession>
<feature type="compositionally biased region" description="Low complexity" evidence="1">
    <location>
        <begin position="820"/>
        <end position="830"/>
    </location>
</feature>
<dbReference type="PROSITE" id="PS51705">
    <property type="entry name" value="G_HFLX"/>
    <property type="match status" value="1"/>
</dbReference>
<sequence length="1271" mass="133189">MTPESAPWLLLVGGQRSATYRFLYFSQRISSTLVRSVLRRWDVLDPWTRLIFGEAVQRKRPSQLFPQPSLVNSPSFILQSPEHYTLPSPRHPQMFQLLSLPPLQPTPWLVSTSRSISSGMGVVRDATLVTAPSLATGDLVADAGPASLPTLLLVHPRYRGVEDRKEALRLAESLVGRPCPFLEVGGSRLRNRRPREVSSSPAFATALRRPVVSGLRATYFGSGTMVDLAQRLDELETTAESGSGSGSRTSSVSARQRQQRDLDRGKEDGTGEGSGGGTEAYRNIAGDGGHGRDGRHVNDGDNPFMRGGAASGSGSGSGGSAGGSAGGSGSGYRATAFINEVLTPLQERNIEVGLNRPVMDRVGLILRLFAQRAHTREARLQVELASLSYMLPRLVRVRGSDGRREAFGIGLGWGGLNRDLGPALQVVSARQRGTTGAGGLGGGGGSGDPELRQQRFRIKQRLAALRAELKAVAASRGVQRQGRRAAGLPTVAIVGYTNVGKTSLAGAMCSKDAGLPPPTDMLFATLDPAVRRAWLPTYGSHVAVSDTVGFIRDLPVGLVAAFRATLEEVVAADMIVHVLDASSPNVAQQRDSVLAVLQQLGISEHVLTCRTVEVWNKVDLLTCQPGHQGTARNHNVQQLEDVRRKYGAADAGDSDGGSASGAAAAAAGRNADQTGCEAADVWHKEADKPGEEGEEEGEGVEGRFRGFRSFAAMCNVDSDDGDDTTERYSPPYGGLRGGGTTTVVGGKQQPGWDEQVDLTDDADGGGYDISGDELGGKEAAAAAAAPFLQRPTASGRFTRRLFPQETQQGRGEPSAPAPAGPRADGGVAQPRPQPQPQQQPGRTPSDGELSASPIPIRTQPPSPSSPHLAEGKLSTRGFCYTAAAAAASAAVMAPPSAPSPPELGICYYKRERRNLHSAADKYGNGSGTMVGSEIGSEAEATVREYDAATAGEERGGAEANWLNPKSLAAAADLVRLVQGSGSCVPAAVVLTAVAEDGGGVEEVKAAVDAVLRTISGVPPQQHAATQSRTRVGCQAIEEAAAAAADGSVSREPPVAALAGSGTTTGRWVTPLLWLADGVLWPLPPPPPPSASYSTSKRWRGVTRSELLWGCRQRGAPFSGTAVKGVKGADVGGNEAAKSPSSISGRGTDLLQAAAAAAAAAASEAEAGDWSMTSSRLSFSSWHERASFPEADVDVDATGRGDSEPPVARVRWPQQAAVRYDAQLPDPAAAAAASDGALKKAAVTAAGLPDDEELEELIHFLRRRRPRRENDE</sequence>
<dbReference type="SUPFAM" id="SSF52540">
    <property type="entry name" value="P-loop containing nucleoside triphosphate hydrolases"/>
    <property type="match status" value="1"/>
</dbReference>
<feature type="compositionally biased region" description="Acidic residues" evidence="1">
    <location>
        <begin position="754"/>
        <end position="763"/>
    </location>
</feature>
<feature type="domain" description="Hflx-type G" evidence="2">
    <location>
        <begin position="489"/>
        <end position="622"/>
    </location>
</feature>
<comment type="caution">
    <text evidence="3">The sequence shown here is derived from an EMBL/GenBank/DDBJ whole genome shotgun (WGS) entry which is preliminary data.</text>
</comment>
<dbReference type="InterPro" id="IPR016496">
    <property type="entry name" value="GTPase_HflX"/>
</dbReference>
<feature type="region of interest" description="Disordered" evidence="1">
    <location>
        <begin position="804"/>
        <end position="870"/>
    </location>
</feature>
<organism evidence="3 4">
    <name type="scientific">Volvox africanus</name>
    <dbReference type="NCBI Taxonomy" id="51714"/>
    <lineage>
        <taxon>Eukaryota</taxon>
        <taxon>Viridiplantae</taxon>
        <taxon>Chlorophyta</taxon>
        <taxon>core chlorophytes</taxon>
        <taxon>Chlorophyceae</taxon>
        <taxon>CS clade</taxon>
        <taxon>Chlamydomonadales</taxon>
        <taxon>Volvocaceae</taxon>
        <taxon>Volvox</taxon>
    </lineage>
</organism>
<dbReference type="InterPro" id="IPR027417">
    <property type="entry name" value="P-loop_NTPase"/>
</dbReference>
<dbReference type="Gene3D" id="3.40.50.300">
    <property type="entry name" value="P-loop containing nucleotide triphosphate hydrolases"/>
    <property type="match status" value="1"/>
</dbReference>
<dbReference type="EMBL" id="BSDZ01000078">
    <property type="protein sequence ID" value="GLI67048.1"/>
    <property type="molecule type" value="Genomic_DNA"/>
</dbReference>
<feature type="compositionally biased region" description="Low complexity" evidence="1">
    <location>
        <begin position="238"/>
        <end position="255"/>
    </location>
</feature>
<dbReference type="Pfam" id="PF01926">
    <property type="entry name" value="MMR_HSR1"/>
    <property type="match status" value="1"/>
</dbReference>
<keyword evidence="4" id="KW-1185">Reference proteome</keyword>
<evidence type="ECO:0000259" key="2">
    <source>
        <dbReference type="PROSITE" id="PS51705"/>
    </source>
</evidence>
<feature type="region of interest" description="Disordered" evidence="1">
    <location>
        <begin position="716"/>
        <end position="773"/>
    </location>
</feature>
<feature type="region of interest" description="Disordered" evidence="1">
    <location>
        <begin position="236"/>
        <end position="329"/>
    </location>
</feature>
<proteinExistence type="predicted"/>
<dbReference type="Gene3D" id="3.40.50.11060">
    <property type="entry name" value="GTPase HflX, N-terminal domain"/>
    <property type="match status" value="1"/>
</dbReference>
<dbReference type="Proteomes" id="UP001165090">
    <property type="component" value="Unassembled WGS sequence"/>
</dbReference>
<name>A0ABQ5SC51_9CHLO</name>
<evidence type="ECO:0000313" key="3">
    <source>
        <dbReference type="EMBL" id="GLI67048.1"/>
    </source>
</evidence>
<evidence type="ECO:0000256" key="1">
    <source>
        <dbReference type="SAM" id="MobiDB-lite"/>
    </source>
</evidence>
<dbReference type="InterPro" id="IPR042108">
    <property type="entry name" value="GTPase_HflX_N_sf"/>
</dbReference>
<dbReference type="InterPro" id="IPR030394">
    <property type="entry name" value="G_HFLX_dom"/>
</dbReference>
<reference evidence="3 4" key="1">
    <citation type="journal article" date="2023" name="IScience">
        <title>Expanded male sex-determining region conserved during the evolution of homothallism in the green alga Volvox.</title>
        <authorList>
            <person name="Yamamoto K."/>
            <person name="Matsuzaki R."/>
            <person name="Mahakham W."/>
            <person name="Heman W."/>
            <person name="Sekimoto H."/>
            <person name="Kawachi M."/>
            <person name="Minakuchi Y."/>
            <person name="Toyoda A."/>
            <person name="Nozaki H."/>
        </authorList>
    </citation>
    <scope>NUCLEOTIDE SEQUENCE [LARGE SCALE GENOMIC DNA]</scope>
    <source>
        <strain evidence="3 4">NIES-4468</strain>
    </source>
</reference>
<dbReference type="PANTHER" id="PTHR10229">
    <property type="entry name" value="GTP-BINDING PROTEIN HFLX"/>
    <property type="match status" value="1"/>
</dbReference>
<dbReference type="InterPro" id="IPR032305">
    <property type="entry name" value="GTP-bd_M"/>
</dbReference>
<feature type="compositionally biased region" description="Gly residues" evidence="1">
    <location>
        <begin position="309"/>
        <end position="329"/>
    </location>
</feature>
<protein>
    <recommendedName>
        <fullName evidence="2">Hflx-type G domain-containing protein</fullName>
    </recommendedName>
</protein>
<evidence type="ECO:0000313" key="4">
    <source>
        <dbReference type="Proteomes" id="UP001165090"/>
    </source>
</evidence>
<feature type="compositionally biased region" description="Basic and acidic residues" evidence="1">
    <location>
        <begin position="289"/>
        <end position="299"/>
    </location>
</feature>
<dbReference type="CDD" id="cd01878">
    <property type="entry name" value="HflX"/>
    <property type="match status" value="1"/>
</dbReference>
<feature type="compositionally biased region" description="Basic and acidic residues" evidence="1">
    <location>
        <begin position="258"/>
        <end position="269"/>
    </location>
</feature>
<dbReference type="InterPro" id="IPR006073">
    <property type="entry name" value="GTP-bd"/>
</dbReference>
<dbReference type="Pfam" id="PF16360">
    <property type="entry name" value="GTP-bdg_M"/>
    <property type="match status" value="1"/>
</dbReference>